<gene>
    <name evidence="4" type="ORF">IV38_GL001041</name>
    <name evidence="5" type="ORF">IV40_GL000812</name>
</gene>
<dbReference type="RefSeq" id="WP_057769005.1">
    <property type="nucleotide sequence ID" value="NZ_JQAT01000002.1"/>
</dbReference>
<evidence type="ECO:0000313" key="4">
    <source>
        <dbReference type="EMBL" id="KRN28834.1"/>
    </source>
</evidence>
<dbReference type="PANTHER" id="PTHR43479:SF11">
    <property type="entry name" value="ACREF_ENVCD OPERON REPRESSOR-RELATED"/>
    <property type="match status" value="1"/>
</dbReference>
<dbReference type="PROSITE" id="PS50977">
    <property type="entry name" value="HTH_TETR_2"/>
    <property type="match status" value="1"/>
</dbReference>
<dbReference type="PATRIC" id="fig|81857.3.peg.1046"/>
<sequence length="197" mass="22404">MMKKKNPEKYQQIIDATVQLIDRQDVAMVSTTQVAKKVGISQSNIYIYFKNRDDLIKHVFIREVDAMSQFVHDTQVPATDLFGQFASQLDALFQFALQHPTSLNVIQKILRSYSYQHLVAKPDDLNAANAELLVTLKKGQQTGLFKQVDLSLLQNTILSNIKLQADNIHHGKYTAAEQPFERVRQLIFDAILNGSRS</sequence>
<dbReference type="Gene3D" id="1.10.357.10">
    <property type="entry name" value="Tetracycline Repressor, domain 2"/>
    <property type="match status" value="1"/>
</dbReference>
<protein>
    <recommendedName>
        <fullName evidence="3">HTH tetR-type domain-containing protein</fullName>
    </recommendedName>
</protein>
<dbReference type="InterPro" id="IPR001647">
    <property type="entry name" value="HTH_TetR"/>
</dbReference>
<keyword evidence="6" id="KW-1185">Reference proteome</keyword>
<accession>A0A0R2G7Y2</accession>
<dbReference type="Pfam" id="PF00440">
    <property type="entry name" value="TetR_N"/>
    <property type="match status" value="1"/>
</dbReference>
<evidence type="ECO:0000313" key="7">
    <source>
        <dbReference type="Proteomes" id="UP000051751"/>
    </source>
</evidence>
<dbReference type="PRINTS" id="PR00455">
    <property type="entry name" value="HTHTETR"/>
</dbReference>
<proteinExistence type="predicted"/>
<dbReference type="GO" id="GO:0003677">
    <property type="term" value="F:DNA binding"/>
    <property type="evidence" value="ECO:0007669"/>
    <property type="project" value="UniProtKB-UniRule"/>
</dbReference>
<dbReference type="EMBL" id="JQAT01000002">
    <property type="protein sequence ID" value="KRN28834.1"/>
    <property type="molecule type" value="Genomic_DNA"/>
</dbReference>
<evidence type="ECO:0000256" key="2">
    <source>
        <dbReference type="PROSITE-ProRule" id="PRU00335"/>
    </source>
</evidence>
<comment type="caution">
    <text evidence="5">The sequence shown here is derived from an EMBL/GenBank/DDBJ whole genome shotgun (WGS) entry which is preliminary data.</text>
</comment>
<dbReference type="SUPFAM" id="SSF46689">
    <property type="entry name" value="Homeodomain-like"/>
    <property type="match status" value="1"/>
</dbReference>
<dbReference type="STRING" id="81857.IV38_GL001041"/>
<keyword evidence="1 2" id="KW-0238">DNA-binding</keyword>
<feature type="domain" description="HTH tetR-type" evidence="3">
    <location>
        <begin position="7"/>
        <end position="67"/>
    </location>
</feature>
<name>A0A0R2G7Y2_9LACO</name>
<reference evidence="6 7" key="1">
    <citation type="journal article" date="2015" name="Genome Announc.">
        <title>Expanding the biotechnology potential of lactobacilli through comparative genomics of 213 strains and associated genera.</title>
        <authorList>
            <person name="Sun Z."/>
            <person name="Harris H.M."/>
            <person name="McCann A."/>
            <person name="Guo C."/>
            <person name="Argimon S."/>
            <person name="Zhang W."/>
            <person name="Yang X."/>
            <person name="Jeffery I.B."/>
            <person name="Cooney J.C."/>
            <person name="Kagawa T.F."/>
            <person name="Liu W."/>
            <person name="Song Y."/>
            <person name="Salvetti E."/>
            <person name="Wrobel A."/>
            <person name="Rasinkangas P."/>
            <person name="Parkhill J."/>
            <person name="Rea M.C."/>
            <person name="O'Sullivan O."/>
            <person name="Ritari J."/>
            <person name="Douillard F.P."/>
            <person name="Paul Ross R."/>
            <person name="Yang R."/>
            <person name="Briner A.E."/>
            <person name="Felis G.E."/>
            <person name="de Vos W.M."/>
            <person name="Barrangou R."/>
            <person name="Klaenhammer T.R."/>
            <person name="Caufield P.W."/>
            <person name="Cui Y."/>
            <person name="Zhang H."/>
            <person name="O'Toole P.W."/>
        </authorList>
    </citation>
    <scope>NUCLEOTIDE SEQUENCE [LARGE SCALE GENOMIC DNA]</scope>
    <source>
        <strain evidence="4 7">ATCC BAA-66</strain>
        <strain evidence="5 6">DSM 13344</strain>
    </source>
</reference>
<evidence type="ECO:0000256" key="1">
    <source>
        <dbReference type="ARBA" id="ARBA00023125"/>
    </source>
</evidence>
<dbReference type="EMBL" id="JQAZ01000002">
    <property type="protein sequence ID" value="KRN32756.1"/>
    <property type="molecule type" value="Genomic_DNA"/>
</dbReference>
<dbReference type="InterPro" id="IPR050624">
    <property type="entry name" value="HTH-type_Tx_Regulator"/>
</dbReference>
<evidence type="ECO:0000313" key="5">
    <source>
        <dbReference type="EMBL" id="KRN32756.1"/>
    </source>
</evidence>
<dbReference type="PANTHER" id="PTHR43479">
    <property type="entry name" value="ACREF/ENVCD OPERON REPRESSOR-RELATED"/>
    <property type="match status" value="1"/>
</dbReference>
<evidence type="ECO:0000259" key="3">
    <source>
        <dbReference type="PROSITE" id="PS50977"/>
    </source>
</evidence>
<dbReference type="OrthoDB" id="9809994at2"/>
<dbReference type="Proteomes" id="UP000051751">
    <property type="component" value="Unassembled WGS sequence"/>
</dbReference>
<dbReference type="InterPro" id="IPR009057">
    <property type="entry name" value="Homeodomain-like_sf"/>
</dbReference>
<dbReference type="Proteomes" id="UP000051645">
    <property type="component" value="Unassembled WGS sequence"/>
</dbReference>
<evidence type="ECO:0000313" key="6">
    <source>
        <dbReference type="Proteomes" id="UP000051645"/>
    </source>
</evidence>
<organism evidence="5 6">
    <name type="scientific">Lactobacillus selangorensis</name>
    <dbReference type="NCBI Taxonomy" id="81857"/>
    <lineage>
        <taxon>Bacteria</taxon>
        <taxon>Bacillati</taxon>
        <taxon>Bacillota</taxon>
        <taxon>Bacilli</taxon>
        <taxon>Lactobacillales</taxon>
        <taxon>Lactobacillaceae</taxon>
        <taxon>Lactobacillus</taxon>
    </lineage>
</organism>
<feature type="DNA-binding region" description="H-T-H motif" evidence="2">
    <location>
        <begin position="30"/>
        <end position="49"/>
    </location>
</feature>
<dbReference type="AlphaFoldDB" id="A0A0R2G7Y2"/>